<feature type="compositionally biased region" description="Low complexity" evidence="1">
    <location>
        <begin position="664"/>
        <end position="681"/>
    </location>
</feature>
<dbReference type="PANTHER" id="PTHR40370:SF1">
    <property type="entry name" value="DUF3074 DOMAIN-CONTAINING PROTEIN"/>
    <property type="match status" value="1"/>
</dbReference>
<feature type="region of interest" description="Disordered" evidence="1">
    <location>
        <begin position="382"/>
        <end position="410"/>
    </location>
</feature>
<evidence type="ECO:0000313" key="3">
    <source>
        <dbReference type="EMBL" id="KAF2757966.1"/>
    </source>
</evidence>
<gene>
    <name evidence="3" type="ORF">EJ05DRAFT_476254</name>
</gene>
<evidence type="ECO:0000313" key="4">
    <source>
        <dbReference type="Proteomes" id="UP000799437"/>
    </source>
</evidence>
<dbReference type="InterPro" id="IPR023393">
    <property type="entry name" value="START-like_dom_sf"/>
</dbReference>
<feature type="compositionally biased region" description="Low complexity" evidence="1">
    <location>
        <begin position="431"/>
        <end position="478"/>
    </location>
</feature>
<dbReference type="SUPFAM" id="SSF55961">
    <property type="entry name" value="Bet v1-like"/>
    <property type="match status" value="1"/>
</dbReference>
<feature type="compositionally biased region" description="Basic and acidic residues" evidence="1">
    <location>
        <begin position="556"/>
        <end position="601"/>
    </location>
</feature>
<dbReference type="CDD" id="cd08864">
    <property type="entry name" value="SRPBCC_DUF3074"/>
    <property type="match status" value="1"/>
</dbReference>
<dbReference type="OrthoDB" id="5403181at2759"/>
<dbReference type="Proteomes" id="UP000799437">
    <property type="component" value="Unassembled WGS sequence"/>
</dbReference>
<feature type="compositionally biased region" description="Gly residues" evidence="1">
    <location>
        <begin position="651"/>
        <end position="663"/>
    </location>
</feature>
<evidence type="ECO:0000259" key="2">
    <source>
        <dbReference type="Pfam" id="PF11274"/>
    </source>
</evidence>
<dbReference type="EMBL" id="ML996572">
    <property type="protein sequence ID" value="KAF2757966.1"/>
    <property type="molecule type" value="Genomic_DNA"/>
</dbReference>
<feature type="region of interest" description="Disordered" evidence="1">
    <location>
        <begin position="431"/>
        <end position="601"/>
    </location>
</feature>
<name>A0A6A6W7V2_9PEZI</name>
<proteinExistence type="predicted"/>
<dbReference type="InterPro" id="IPR024500">
    <property type="entry name" value="DUF3074"/>
</dbReference>
<organism evidence="3 4">
    <name type="scientific">Pseudovirgaria hyperparasitica</name>
    <dbReference type="NCBI Taxonomy" id="470096"/>
    <lineage>
        <taxon>Eukaryota</taxon>
        <taxon>Fungi</taxon>
        <taxon>Dikarya</taxon>
        <taxon>Ascomycota</taxon>
        <taxon>Pezizomycotina</taxon>
        <taxon>Dothideomycetes</taxon>
        <taxon>Dothideomycetes incertae sedis</taxon>
        <taxon>Acrospermales</taxon>
        <taxon>Acrospermaceae</taxon>
        <taxon>Pseudovirgaria</taxon>
    </lineage>
</organism>
<keyword evidence="4" id="KW-1185">Reference proteome</keyword>
<feature type="compositionally biased region" description="Basic and acidic residues" evidence="1">
    <location>
        <begin position="682"/>
        <end position="710"/>
    </location>
</feature>
<protein>
    <recommendedName>
        <fullName evidence="2">DUF3074 domain-containing protein</fullName>
    </recommendedName>
</protein>
<dbReference type="Gene3D" id="3.30.530.20">
    <property type="match status" value="1"/>
</dbReference>
<dbReference type="AlphaFoldDB" id="A0A6A6W7V2"/>
<feature type="region of interest" description="Disordered" evidence="1">
    <location>
        <begin position="342"/>
        <end position="363"/>
    </location>
</feature>
<feature type="compositionally biased region" description="Polar residues" evidence="1">
    <location>
        <begin position="388"/>
        <end position="404"/>
    </location>
</feature>
<accession>A0A6A6W7V2</accession>
<feature type="domain" description="DUF3074" evidence="2">
    <location>
        <begin position="120"/>
        <end position="337"/>
    </location>
</feature>
<reference evidence="3" key="1">
    <citation type="journal article" date="2020" name="Stud. Mycol.">
        <title>101 Dothideomycetes genomes: a test case for predicting lifestyles and emergence of pathogens.</title>
        <authorList>
            <person name="Haridas S."/>
            <person name="Albert R."/>
            <person name="Binder M."/>
            <person name="Bloem J."/>
            <person name="Labutti K."/>
            <person name="Salamov A."/>
            <person name="Andreopoulos B."/>
            <person name="Baker S."/>
            <person name="Barry K."/>
            <person name="Bills G."/>
            <person name="Bluhm B."/>
            <person name="Cannon C."/>
            <person name="Castanera R."/>
            <person name="Culley D."/>
            <person name="Daum C."/>
            <person name="Ezra D."/>
            <person name="Gonzalez J."/>
            <person name="Henrissat B."/>
            <person name="Kuo A."/>
            <person name="Liang C."/>
            <person name="Lipzen A."/>
            <person name="Lutzoni F."/>
            <person name="Magnuson J."/>
            <person name="Mondo S."/>
            <person name="Nolan M."/>
            <person name="Ohm R."/>
            <person name="Pangilinan J."/>
            <person name="Park H.-J."/>
            <person name="Ramirez L."/>
            <person name="Alfaro M."/>
            <person name="Sun H."/>
            <person name="Tritt A."/>
            <person name="Yoshinaga Y."/>
            <person name="Zwiers L.-H."/>
            <person name="Turgeon B."/>
            <person name="Goodwin S."/>
            <person name="Spatafora J."/>
            <person name="Crous P."/>
            <person name="Grigoriev I."/>
        </authorList>
    </citation>
    <scope>NUCLEOTIDE SEQUENCE</scope>
    <source>
        <strain evidence="3">CBS 121739</strain>
    </source>
</reference>
<evidence type="ECO:0000256" key="1">
    <source>
        <dbReference type="SAM" id="MobiDB-lite"/>
    </source>
</evidence>
<dbReference type="PANTHER" id="PTHR40370">
    <property type="entry name" value="EXPRESSED PROTEIN"/>
    <property type="match status" value="1"/>
</dbReference>
<dbReference type="Pfam" id="PF11274">
    <property type="entry name" value="DUF3074"/>
    <property type="match status" value="1"/>
</dbReference>
<dbReference type="RefSeq" id="XP_033600417.1">
    <property type="nucleotide sequence ID" value="XM_033743988.1"/>
</dbReference>
<sequence>MSTLHEALTQLRPKDYSDVPIDDLGPFLRNVFDQAEIIANSVPPPPGGDDFLTAQPTRTEARPASAAADMTVSRARPPPPDPSHAELYSSWGKAIKLSAKENPLEMSVYKMAGKDRHGAWFGRRSIHEGLGFSKWKKAMQLEFAESLAVQGAPGEGNVRGIGGDKRLEKVELDGVGKVEVYQLSAQFPGPVAPREFVTLLLTSDNALTEKSAPHVDSPEVIKEVPRHFLIVSIPVTHPDAPARNGLVRGQYESVEMIREIPLPKSKTTSNVSLADETGDASEADFDVDVDDAVAERNPVEWIMVTRSDPGGGIPRFMVERGTPGSIVTDASKFLDWACAKDENDLEDGSKPNDAAAESTRKSIESKRFSVVENNAYLAGVGESIADRPSTSRTHSKTAIPTASDPQPAPVGIISSIAASLPTVIQTHLPGSFVPDSSPSSSSDSESTLSFASADEFASSSDPSTPIPSSNSAAASLSSIEPRALDDTDSTNSGIPSPAPSRHQKELDKIARQRTDLEDKLTKQRQRAESRAAEESKKGEQQASKAREKHARQIKQQQEKYEKEMARLEAKREKEARRLLDRQRKEQDRTELAKVKRERDESVQRALIAEKEAALLQLRVGELQRENTALVGRVGRMDGGLEVLREVRDEVGGGLGGPGSGKGSSGRSRGASSVSLASSGRSARTEGSVEKEKDKEKENRGSLLKESEAVG</sequence>
<feature type="region of interest" description="Disordered" evidence="1">
    <location>
        <begin position="648"/>
        <end position="710"/>
    </location>
</feature>
<dbReference type="GeneID" id="54485042"/>
<feature type="region of interest" description="Disordered" evidence="1">
    <location>
        <begin position="63"/>
        <end position="84"/>
    </location>
</feature>
<feature type="compositionally biased region" description="Basic and acidic residues" evidence="1">
    <location>
        <begin position="502"/>
        <end position="539"/>
    </location>
</feature>